<name>U4LTN3_PYROM</name>
<sequence>MFNGEPTTAELTFFVGVSLLVPMIAGLVYWEYKNKPRPYILVSDKKKQ</sequence>
<gene>
    <name evidence="2" type="ORF">PCON_09537</name>
</gene>
<protein>
    <submittedName>
        <fullName evidence="2">Uncharacterized protein</fullName>
    </submittedName>
</protein>
<dbReference type="Proteomes" id="UP000018144">
    <property type="component" value="Unassembled WGS sequence"/>
</dbReference>
<keyword evidence="1" id="KW-1133">Transmembrane helix</keyword>
<keyword evidence="3" id="KW-1185">Reference proteome</keyword>
<evidence type="ECO:0000256" key="1">
    <source>
        <dbReference type="SAM" id="Phobius"/>
    </source>
</evidence>
<keyword evidence="1" id="KW-0472">Membrane</keyword>
<reference evidence="2 3" key="1">
    <citation type="journal article" date="2013" name="PLoS Genet.">
        <title>The genome and development-dependent transcriptomes of Pyronema confluens: a window into fungal evolution.</title>
        <authorList>
            <person name="Traeger S."/>
            <person name="Altegoer F."/>
            <person name="Freitag M."/>
            <person name="Gabaldon T."/>
            <person name="Kempken F."/>
            <person name="Kumar A."/>
            <person name="Marcet-Houben M."/>
            <person name="Poggeler S."/>
            <person name="Stajich J.E."/>
            <person name="Nowrousian M."/>
        </authorList>
    </citation>
    <scope>NUCLEOTIDE SEQUENCE [LARGE SCALE GENOMIC DNA]</scope>
    <source>
        <strain evidence="3">CBS 100304</strain>
        <tissue evidence="2">Vegetative mycelium</tissue>
    </source>
</reference>
<proteinExistence type="predicted"/>
<evidence type="ECO:0000313" key="2">
    <source>
        <dbReference type="EMBL" id="CCX30936.1"/>
    </source>
</evidence>
<dbReference type="EMBL" id="HF935497">
    <property type="protein sequence ID" value="CCX30936.1"/>
    <property type="molecule type" value="Genomic_DNA"/>
</dbReference>
<organism evidence="2 3">
    <name type="scientific">Pyronema omphalodes (strain CBS 100304)</name>
    <name type="common">Pyronema confluens</name>
    <dbReference type="NCBI Taxonomy" id="1076935"/>
    <lineage>
        <taxon>Eukaryota</taxon>
        <taxon>Fungi</taxon>
        <taxon>Dikarya</taxon>
        <taxon>Ascomycota</taxon>
        <taxon>Pezizomycotina</taxon>
        <taxon>Pezizomycetes</taxon>
        <taxon>Pezizales</taxon>
        <taxon>Pyronemataceae</taxon>
        <taxon>Pyronema</taxon>
    </lineage>
</organism>
<accession>U4LTN3</accession>
<evidence type="ECO:0000313" key="3">
    <source>
        <dbReference type="Proteomes" id="UP000018144"/>
    </source>
</evidence>
<keyword evidence="1" id="KW-0812">Transmembrane</keyword>
<dbReference type="AlphaFoldDB" id="U4LTN3"/>
<feature type="transmembrane region" description="Helical" evidence="1">
    <location>
        <begin position="12"/>
        <end position="30"/>
    </location>
</feature>